<proteinExistence type="inferred from homology"/>
<dbReference type="InterPro" id="IPR001948">
    <property type="entry name" value="Peptidase_M18"/>
</dbReference>
<dbReference type="PANTHER" id="PTHR28570:SF3">
    <property type="entry name" value="ASPARTYL AMINOPEPTIDASE"/>
    <property type="match status" value="1"/>
</dbReference>
<comment type="similarity">
    <text evidence="3 11">Belongs to the peptidase M18 family.</text>
</comment>
<dbReference type="VEuPathDB" id="TrichDB:TRFO_22079"/>
<evidence type="ECO:0000256" key="5">
    <source>
        <dbReference type="ARBA" id="ARBA00022438"/>
    </source>
</evidence>
<evidence type="ECO:0000256" key="3">
    <source>
        <dbReference type="ARBA" id="ARBA00008290"/>
    </source>
</evidence>
<accession>A0A1J4KHM4</accession>
<dbReference type="Gene3D" id="2.30.250.10">
    <property type="entry name" value="Aminopeptidase i, Domain 2"/>
    <property type="match status" value="1"/>
</dbReference>
<comment type="cofactor">
    <cofactor evidence="2">
        <name>Zn(2+)</name>
        <dbReference type="ChEBI" id="CHEBI:29105"/>
    </cofactor>
</comment>
<dbReference type="SUPFAM" id="SSF53187">
    <property type="entry name" value="Zn-dependent exopeptidases"/>
    <property type="match status" value="1"/>
</dbReference>
<keyword evidence="9 11" id="KW-0862">Zinc</keyword>
<organism evidence="12 13">
    <name type="scientific">Tritrichomonas foetus</name>
    <dbReference type="NCBI Taxonomy" id="1144522"/>
    <lineage>
        <taxon>Eukaryota</taxon>
        <taxon>Metamonada</taxon>
        <taxon>Parabasalia</taxon>
        <taxon>Tritrichomonadida</taxon>
        <taxon>Tritrichomonadidae</taxon>
        <taxon>Tritrichomonas</taxon>
    </lineage>
</organism>
<keyword evidence="6 11" id="KW-0645">Protease</keyword>
<name>A0A1J4KHM4_9EUKA</name>
<evidence type="ECO:0000256" key="11">
    <source>
        <dbReference type="RuleBase" id="RU004386"/>
    </source>
</evidence>
<sequence length="409" mass="44863">MINRDEFAETIHNIPTPFHYISHARSVLTKHNFIEISEDKLSDATGNFFVVRDNRAICAVKMGNTDHAVILSAHNDSPCFKLKPGCQCSTSNGFKQARVASYGGLTASTWVDRDLRIAGRAIIKNSDGNGISEQLFSTNYPVGHIPSLAVHLSSKSDLAPKFNIENHFNPIIYDSLDEIISKELGVDKSLIVDMEVFFVDAQKPSFVGTDQSLLCSPRIDNLSSAITSLNAFLTAESKYVQILVVFDNEEVGSATRCGAGSNFLPTVLKSICDDDYFPKNCIFFSCDTCHAFHPNHPNLTIDGSPHLGDGPVISYDPILMFSSEMKTCAIVKEIAKNAGIKINQTCDPNNARGGMTFGPMVSTPLGMPSIDLGVPVLAMHSIRETCNFDDIQALQKLLIEIIQNIDNYY</sequence>
<evidence type="ECO:0000256" key="2">
    <source>
        <dbReference type="ARBA" id="ARBA00001947"/>
    </source>
</evidence>
<dbReference type="Gene3D" id="3.40.630.10">
    <property type="entry name" value="Zn peptidases"/>
    <property type="match status" value="1"/>
</dbReference>
<dbReference type="RefSeq" id="XP_068362294.1">
    <property type="nucleotide sequence ID" value="XM_068502352.1"/>
</dbReference>
<dbReference type="GO" id="GO:0004177">
    <property type="term" value="F:aminopeptidase activity"/>
    <property type="evidence" value="ECO:0007669"/>
    <property type="project" value="UniProtKB-KW"/>
</dbReference>
<dbReference type="AlphaFoldDB" id="A0A1J4KHM4"/>
<dbReference type="OrthoDB" id="9880441at2759"/>
<dbReference type="InterPro" id="IPR023358">
    <property type="entry name" value="Peptidase_M18_dom2"/>
</dbReference>
<dbReference type="EC" id="3.4.11.21" evidence="4"/>
<keyword evidence="5 11" id="KW-0031">Aminopeptidase</keyword>
<dbReference type="GO" id="GO:0006508">
    <property type="term" value="P:proteolysis"/>
    <property type="evidence" value="ECO:0007669"/>
    <property type="project" value="UniProtKB-KW"/>
</dbReference>
<keyword evidence="10 11" id="KW-0482">Metalloprotease</keyword>
<comment type="catalytic activity">
    <reaction evidence="1">
        <text>Release of an N-terminal aspartate or glutamate from a peptide, with a preference for aspartate.</text>
        <dbReference type="EC" id="3.4.11.21"/>
    </reaction>
</comment>
<comment type="caution">
    <text evidence="12">The sequence shown here is derived from an EMBL/GenBank/DDBJ whole genome shotgun (WGS) entry which is preliminary data.</text>
</comment>
<dbReference type="Proteomes" id="UP000179807">
    <property type="component" value="Unassembled WGS sequence"/>
</dbReference>
<gene>
    <name evidence="12" type="primary">apeB</name>
    <name evidence="12" type="ORF">TRFO_22079</name>
</gene>
<evidence type="ECO:0000256" key="8">
    <source>
        <dbReference type="ARBA" id="ARBA00022801"/>
    </source>
</evidence>
<protein>
    <recommendedName>
        <fullName evidence="4">aspartyl aminopeptidase</fullName>
        <ecNumber evidence="4">3.4.11.21</ecNumber>
    </recommendedName>
</protein>
<evidence type="ECO:0000313" key="13">
    <source>
        <dbReference type="Proteomes" id="UP000179807"/>
    </source>
</evidence>
<dbReference type="SUPFAM" id="SSF101821">
    <property type="entry name" value="Aminopeptidase/glucanase lid domain"/>
    <property type="match status" value="1"/>
</dbReference>
<dbReference type="GO" id="GO:0008237">
    <property type="term" value="F:metallopeptidase activity"/>
    <property type="evidence" value="ECO:0007669"/>
    <property type="project" value="UniProtKB-KW"/>
</dbReference>
<dbReference type="GeneID" id="94837056"/>
<evidence type="ECO:0000256" key="10">
    <source>
        <dbReference type="ARBA" id="ARBA00023049"/>
    </source>
</evidence>
<evidence type="ECO:0000256" key="9">
    <source>
        <dbReference type="ARBA" id="ARBA00022833"/>
    </source>
</evidence>
<keyword evidence="7 11" id="KW-0479">Metal-binding</keyword>
<keyword evidence="8 11" id="KW-0378">Hydrolase</keyword>
<dbReference type="PANTHER" id="PTHR28570">
    <property type="entry name" value="ASPARTYL AMINOPEPTIDASE"/>
    <property type="match status" value="1"/>
</dbReference>
<evidence type="ECO:0000313" key="12">
    <source>
        <dbReference type="EMBL" id="OHT09158.1"/>
    </source>
</evidence>
<evidence type="ECO:0000256" key="7">
    <source>
        <dbReference type="ARBA" id="ARBA00022723"/>
    </source>
</evidence>
<evidence type="ECO:0000256" key="4">
    <source>
        <dbReference type="ARBA" id="ARBA00011965"/>
    </source>
</evidence>
<dbReference type="Pfam" id="PF02127">
    <property type="entry name" value="Peptidase_M18"/>
    <property type="match status" value="1"/>
</dbReference>
<evidence type="ECO:0000256" key="1">
    <source>
        <dbReference type="ARBA" id="ARBA00001335"/>
    </source>
</evidence>
<dbReference type="PRINTS" id="PR00932">
    <property type="entry name" value="AMINO1PTASE"/>
</dbReference>
<dbReference type="EMBL" id="MLAK01000647">
    <property type="protein sequence ID" value="OHT09158.1"/>
    <property type="molecule type" value="Genomic_DNA"/>
</dbReference>
<dbReference type="GO" id="GO:0005737">
    <property type="term" value="C:cytoplasm"/>
    <property type="evidence" value="ECO:0007669"/>
    <property type="project" value="UniProtKB-ARBA"/>
</dbReference>
<dbReference type="GO" id="GO:0008270">
    <property type="term" value="F:zinc ion binding"/>
    <property type="evidence" value="ECO:0007669"/>
    <property type="project" value="InterPro"/>
</dbReference>
<keyword evidence="13" id="KW-1185">Reference proteome</keyword>
<evidence type="ECO:0000256" key="6">
    <source>
        <dbReference type="ARBA" id="ARBA00022670"/>
    </source>
</evidence>
<reference evidence="12" key="1">
    <citation type="submission" date="2016-10" db="EMBL/GenBank/DDBJ databases">
        <authorList>
            <person name="Benchimol M."/>
            <person name="Almeida L.G."/>
            <person name="Vasconcelos A.T."/>
            <person name="Perreira-Neves A."/>
            <person name="Rosa I.A."/>
            <person name="Tasca T."/>
            <person name="Bogo M.R."/>
            <person name="de Souza W."/>
        </authorList>
    </citation>
    <scope>NUCLEOTIDE SEQUENCE [LARGE SCALE GENOMIC DNA]</scope>
    <source>
        <strain evidence="12">K</strain>
    </source>
</reference>